<organism evidence="1 2">
    <name type="scientific">Nelumbo nucifera</name>
    <name type="common">Sacred lotus</name>
    <dbReference type="NCBI Taxonomy" id="4432"/>
    <lineage>
        <taxon>Eukaryota</taxon>
        <taxon>Viridiplantae</taxon>
        <taxon>Streptophyta</taxon>
        <taxon>Embryophyta</taxon>
        <taxon>Tracheophyta</taxon>
        <taxon>Spermatophyta</taxon>
        <taxon>Magnoliopsida</taxon>
        <taxon>Proteales</taxon>
        <taxon>Nelumbonaceae</taxon>
        <taxon>Nelumbo</taxon>
    </lineage>
</organism>
<dbReference type="AlphaFoldDB" id="A0A822Z988"/>
<protein>
    <recommendedName>
        <fullName evidence="3">UBC core domain-containing protein</fullName>
    </recommendedName>
</protein>
<gene>
    <name evidence="1" type="ORF">HUJ06_015925</name>
</gene>
<sequence>MDIIQDAWSPCHNVSTILTSIQVCYMYGCANFYITCPYLPLAVTYKHGSKYRDVSYRIF</sequence>
<evidence type="ECO:0000313" key="1">
    <source>
        <dbReference type="EMBL" id="DAD41602.1"/>
    </source>
</evidence>
<keyword evidence="2" id="KW-1185">Reference proteome</keyword>
<evidence type="ECO:0008006" key="3">
    <source>
        <dbReference type="Google" id="ProtNLM"/>
    </source>
</evidence>
<name>A0A822Z988_NELNU</name>
<reference evidence="1 2" key="1">
    <citation type="journal article" date="2020" name="Mol. Biol. Evol.">
        <title>Distinct Expression and Methylation Patterns for Genes with Different Fates following a Single Whole-Genome Duplication in Flowering Plants.</title>
        <authorList>
            <person name="Shi T."/>
            <person name="Rahmani R.S."/>
            <person name="Gugger P.F."/>
            <person name="Wang M."/>
            <person name="Li H."/>
            <person name="Zhang Y."/>
            <person name="Li Z."/>
            <person name="Wang Q."/>
            <person name="Van de Peer Y."/>
            <person name="Marchal K."/>
            <person name="Chen J."/>
        </authorList>
    </citation>
    <scope>NUCLEOTIDE SEQUENCE [LARGE SCALE GENOMIC DNA]</scope>
    <source>
        <tissue evidence="1">Leaf</tissue>
    </source>
</reference>
<comment type="caution">
    <text evidence="1">The sequence shown here is derived from an EMBL/GenBank/DDBJ whole genome shotgun (WGS) entry which is preliminary data.</text>
</comment>
<proteinExistence type="predicted"/>
<dbReference type="Proteomes" id="UP000607653">
    <property type="component" value="Unassembled WGS sequence"/>
</dbReference>
<dbReference type="EMBL" id="DUZY01000005">
    <property type="protein sequence ID" value="DAD41602.1"/>
    <property type="molecule type" value="Genomic_DNA"/>
</dbReference>
<accession>A0A822Z988</accession>
<evidence type="ECO:0000313" key="2">
    <source>
        <dbReference type="Proteomes" id="UP000607653"/>
    </source>
</evidence>